<evidence type="ECO:0000256" key="6">
    <source>
        <dbReference type="ARBA" id="ARBA00022989"/>
    </source>
</evidence>
<keyword evidence="3" id="KW-0813">Transport</keyword>
<evidence type="ECO:0000256" key="2">
    <source>
        <dbReference type="ARBA" id="ARBA00007755"/>
    </source>
</evidence>
<comment type="caution">
    <text evidence="10">The sequence shown here is derived from an EMBL/GenBank/DDBJ whole genome shotgun (WGS) entry which is preliminary data.</text>
</comment>
<keyword evidence="7 8" id="KW-0472">Membrane</keyword>
<dbReference type="InterPro" id="IPR051605">
    <property type="entry name" value="CstA"/>
</dbReference>
<dbReference type="PANTHER" id="PTHR30252:SF3">
    <property type="entry name" value="PYRUVATE_PROTON SYMPORTER BTST"/>
    <property type="match status" value="1"/>
</dbReference>
<protein>
    <recommendedName>
        <fullName evidence="9">CstA N-terminal domain-containing protein</fullName>
    </recommendedName>
</protein>
<evidence type="ECO:0000256" key="7">
    <source>
        <dbReference type="ARBA" id="ARBA00023136"/>
    </source>
</evidence>
<keyword evidence="11" id="KW-1185">Reference proteome</keyword>
<feature type="transmembrane region" description="Helical" evidence="8">
    <location>
        <begin position="93"/>
        <end position="111"/>
    </location>
</feature>
<sequence>MRSIASYIIWFAIAILGACGLAIIALNNGEKVNALWIVVVAVSVYLIAYRYYSKFIANKVLRLDPTRMTPAYRHNDGLDYVPTNKYVLYGHHFAAIAGAGPLVGPVLAAQMGYLPGMIWILAGVVLAGAVQDFMVLFVSTRRDGRSLGDLVKAELGQVPGVIALFGAFMIMIIILAVLALIVVKALISSPWGHLPLV</sequence>
<dbReference type="EMBL" id="BRLJ01000001">
    <property type="protein sequence ID" value="GKX62087.1"/>
    <property type="molecule type" value="Genomic_DNA"/>
</dbReference>
<keyword evidence="5 8" id="KW-0812">Transmembrane</keyword>
<keyword evidence="4" id="KW-1003">Cell membrane</keyword>
<dbReference type="InterPro" id="IPR003706">
    <property type="entry name" value="CstA_N"/>
</dbReference>
<evidence type="ECO:0000256" key="8">
    <source>
        <dbReference type="SAM" id="Phobius"/>
    </source>
</evidence>
<evidence type="ECO:0000256" key="4">
    <source>
        <dbReference type="ARBA" id="ARBA00022475"/>
    </source>
</evidence>
<feature type="transmembrane region" description="Helical" evidence="8">
    <location>
        <begin position="7"/>
        <end position="26"/>
    </location>
</feature>
<feature type="domain" description="CstA N-terminal" evidence="9">
    <location>
        <begin position="33"/>
        <end position="194"/>
    </location>
</feature>
<evidence type="ECO:0000313" key="11">
    <source>
        <dbReference type="Proteomes" id="UP001059610"/>
    </source>
</evidence>
<comment type="similarity">
    <text evidence="2">Belongs to the peptide transporter carbon starvation (CstA) (TC 2.A.114) family.</text>
</comment>
<feature type="transmembrane region" description="Helical" evidence="8">
    <location>
        <begin position="161"/>
        <end position="187"/>
    </location>
</feature>
<keyword evidence="6 8" id="KW-1133">Transmembrane helix</keyword>
<comment type="subcellular location">
    <subcellularLocation>
        <location evidence="1">Cell membrane</location>
        <topology evidence="1">Multi-pass membrane protein</topology>
    </subcellularLocation>
</comment>
<proteinExistence type="inferred from homology"/>
<evidence type="ECO:0000259" key="9">
    <source>
        <dbReference type="Pfam" id="PF02554"/>
    </source>
</evidence>
<reference evidence="10" key="1">
    <citation type="submission" date="2022-06" db="EMBL/GenBank/DDBJ databases">
        <title>Draft genome sequences of Pragia fontium str. JCM24417.</title>
        <authorList>
            <person name="Wakabayashi Y."/>
            <person name="Kojima K."/>
        </authorList>
    </citation>
    <scope>NUCLEOTIDE SEQUENCE</scope>
    <source>
        <strain evidence="10">JCM 24417</strain>
    </source>
</reference>
<feature type="transmembrane region" description="Helical" evidence="8">
    <location>
        <begin position="32"/>
        <end position="52"/>
    </location>
</feature>
<gene>
    <name evidence="10" type="ORF">SOASR032_06560</name>
</gene>
<evidence type="ECO:0000256" key="1">
    <source>
        <dbReference type="ARBA" id="ARBA00004651"/>
    </source>
</evidence>
<accession>A0ABQ5LEP4</accession>
<evidence type="ECO:0000256" key="5">
    <source>
        <dbReference type="ARBA" id="ARBA00022692"/>
    </source>
</evidence>
<evidence type="ECO:0000313" key="10">
    <source>
        <dbReference type="EMBL" id="GKX62087.1"/>
    </source>
</evidence>
<dbReference type="PANTHER" id="PTHR30252">
    <property type="entry name" value="INNER MEMBRANE PEPTIDE TRANSPORTER"/>
    <property type="match status" value="1"/>
</dbReference>
<organism evidence="10 11">
    <name type="scientific">Pragia fontium</name>
    <dbReference type="NCBI Taxonomy" id="82985"/>
    <lineage>
        <taxon>Bacteria</taxon>
        <taxon>Pseudomonadati</taxon>
        <taxon>Pseudomonadota</taxon>
        <taxon>Gammaproteobacteria</taxon>
        <taxon>Enterobacterales</taxon>
        <taxon>Budviciaceae</taxon>
        <taxon>Pragia</taxon>
    </lineage>
</organism>
<name>A0ABQ5LEP4_9GAMM</name>
<dbReference type="Pfam" id="PF02554">
    <property type="entry name" value="CstA"/>
    <property type="match status" value="1"/>
</dbReference>
<dbReference type="PROSITE" id="PS51257">
    <property type="entry name" value="PROKAR_LIPOPROTEIN"/>
    <property type="match status" value="1"/>
</dbReference>
<dbReference type="Proteomes" id="UP001059610">
    <property type="component" value="Unassembled WGS sequence"/>
</dbReference>
<evidence type="ECO:0000256" key="3">
    <source>
        <dbReference type="ARBA" id="ARBA00022448"/>
    </source>
</evidence>
<feature type="transmembrane region" description="Helical" evidence="8">
    <location>
        <begin position="117"/>
        <end position="140"/>
    </location>
</feature>